<reference evidence="1 2" key="1">
    <citation type="submission" date="2020-07" db="EMBL/GenBank/DDBJ databases">
        <title>Complete genome sequence of Klebsiella pneumoniae phage Miami.</title>
        <authorList>
            <person name="Mora D.A."/>
            <person name="Lessor L."/>
            <person name="Gill J."/>
            <person name="Liu M."/>
        </authorList>
    </citation>
    <scope>NUCLEOTIDE SEQUENCE [LARGE SCALE GENOMIC DNA]</scope>
</reference>
<dbReference type="InterPro" id="IPR029052">
    <property type="entry name" value="Metallo-depent_PP-like"/>
</dbReference>
<dbReference type="EMBL" id="MT701590">
    <property type="protein sequence ID" value="QPB09249.1"/>
    <property type="molecule type" value="Genomic_DNA"/>
</dbReference>
<dbReference type="SUPFAM" id="SSF56300">
    <property type="entry name" value="Metallo-dependent phosphatases"/>
    <property type="match status" value="1"/>
</dbReference>
<protein>
    <submittedName>
        <fullName evidence="1">Metallo-dependent phosphatase</fullName>
    </submittedName>
</protein>
<dbReference type="Gene3D" id="3.60.21.10">
    <property type="match status" value="1"/>
</dbReference>
<name>A0A873WCV0_9CAUD</name>
<organism evidence="1 2">
    <name type="scientific">Klebsiella phage Miami</name>
    <dbReference type="NCBI Taxonomy" id="2767581"/>
    <lineage>
        <taxon>Viruses</taxon>
        <taxon>Duplodnaviria</taxon>
        <taxon>Heunggongvirae</taxon>
        <taxon>Uroviricota</taxon>
        <taxon>Caudoviricetes</taxon>
        <taxon>Chimalliviridae</taxon>
        <taxon>Miamivirus</taxon>
        <taxon>Miamivirus miami</taxon>
    </lineage>
</organism>
<gene>
    <name evidence="1" type="ORF">CPT_Miami_154</name>
</gene>
<dbReference type="Proteomes" id="UP000662782">
    <property type="component" value="Segment"/>
</dbReference>
<proteinExistence type="predicted"/>
<evidence type="ECO:0000313" key="2">
    <source>
        <dbReference type="Proteomes" id="UP000662782"/>
    </source>
</evidence>
<sequence>MTARWFAGDFHLGDPSIIKYRKQFKTVKEHDEFIADTILVKPRDHDVLTIVGDGFIKPESLFILKKFPYKKHLIPGNHCMEKGVKVTDLAAFFDVVTGSFKWKSGFFVSHEPQHPNHLRGRINIHAHLHDKVIEDERYIGVSLEQTGYRLIHHDEILSGSYRTYRKPTLEDHLHLGE</sequence>
<keyword evidence="2" id="KW-1185">Reference proteome</keyword>
<evidence type="ECO:0000313" key="1">
    <source>
        <dbReference type="EMBL" id="QPB09249.1"/>
    </source>
</evidence>
<accession>A0A873WCV0</accession>